<dbReference type="HOGENOM" id="CLU_2675403_0_0_1"/>
<sequence length="75" mass="8441">MGRRLVAARIGSRRNNDDNKVRRQIRCLLFFRYRHLPFFPRDGGLTGDRRCMGCGGVARGHASPNVSSDPFLAPP</sequence>
<dbReference type="Proteomes" id="UP000008022">
    <property type="component" value="Unassembled WGS sequence"/>
</dbReference>
<dbReference type="Gramene" id="ORUFI02G29480.1">
    <property type="protein sequence ID" value="ORUFI02G29480.1"/>
    <property type="gene ID" value="ORUFI02G29480"/>
</dbReference>
<protein>
    <submittedName>
        <fullName evidence="1">Uncharacterized protein</fullName>
    </submittedName>
</protein>
<keyword evidence="2" id="KW-1185">Reference proteome</keyword>
<evidence type="ECO:0000313" key="1">
    <source>
        <dbReference type="EnsemblPlants" id="ORUFI02G29480.1"/>
    </source>
</evidence>
<reference evidence="1" key="2">
    <citation type="submission" date="2015-06" db="UniProtKB">
        <authorList>
            <consortium name="EnsemblPlants"/>
        </authorList>
    </citation>
    <scope>IDENTIFICATION</scope>
</reference>
<accession>A0A0E0NJ94</accession>
<organism evidence="1 2">
    <name type="scientific">Oryza rufipogon</name>
    <name type="common">Brownbeard rice</name>
    <name type="synonym">Asian wild rice</name>
    <dbReference type="NCBI Taxonomy" id="4529"/>
    <lineage>
        <taxon>Eukaryota</taxon>
        <taxon>Viridiplantae</taxon>
        <taxon>Streptophyta</taxon>
        <taxon>Embryophyta</taxon>
        <taxon>Tracheophyta</taxon>
        <taxon>Spermatophyta</taxon>
        <taxon>Magnoliopsida</taxon>
        <taxon>Liliopsida</taxon>
        <taxon>Poales</taxon>
        <taxon>Poaceae</taxon>
        <taxon>BOP clade</taxon>
        <taxon>Oryzoideae</taxon>
        <taxon>Oryzeae</taxon>
        <taxon>Oryzinae</taxon>
        <taxon>Oryza</taxon>
    </lineage>
</organism>
<proteinExistence type="predicted"/>
<evidence type="ECO:0000313" key="2">
    <source>
        <dbReference type="Proteomes" id="UP000008022"/>
    </source>
</evidence>
<reference evidence="2" key="1">
    <citation type="submission" date="2013-06" db="EMBL/GenBank/DDBJ databases">
        <authorList>
            <person name="Zhao Q."/>
        </authorList>
    </citation>
    <scope>NUCLEOTIDE SEQUENCE</scope>
    <source>
        <strain evidence="2">cv. W1943</strain>
    </source>
</reference>
<dbReference type="AlphaFoldDB" id="A0A0E0NJ94"/>
<dbReference type="EnsemblPlants" id="ORUFI02G29480.1">
    <property type="protein sequence ID" value="ORUFI02G29480.1"/>
    <property type="gene ID" value="ORUFI02G29480"/>
</dbReference>
<name>A0A0E0NJ94_ORYRU</name>